<name>U5HST1_SILVU</name>
<dbReference type="InterPro" id="IPR043502">
    <property type="entry name" value="DNA/RNA_pol_sf"/>
</dbReference>
<evidence type="ECO:0000259" key="10">
    <source>
        <dbReference type="Pfam" id="PF03175"/>
    </source>
</evidence>
<evidence type="ECO:0000313" key="11">
    <source>
        <dbReference type="EMBL" id="AFI44305.1"/>
    </source>
</evidence>
<dbReference type="AlphaFoldDB" id="U5HST1"/>
<dbReference type="GO" id="GO:0003887">
    <property type="term" value="F:DNA-directed DNA polymerase activity"/>
    <property type="evidence" value="ECO:0007669"/>
    <property type="project" value="UniProtKB-KW"/>
</dbReference>
<evidence type="ECO:0000256" key="6">
    <source>
        <dbReference type="ARBA" id="ARBA00023125"/>
    </source>
</evidence>
<evidence type="ECO:0000256" key="2">
    <source>
        <dbReference type="ARBA" id="ARBA00022679"/>
    </source>
</evidence>
<gene>
    <name evidence="11" type="primary">dpo</name>
</gene>
<dbReference type="Gene3D" id="3.90.1600.10">
    <property type="entry name" value="Palm domain of DNA polymerase"/>
    <property type="match status" value="2"/>
</dbReference>
<evidence type="ECO:0000256" key="9">
    <source>
        <dbReference type="SAM" id="MobiDB-lite"/>
    </source>
</evidence>
<geneLocation type="mitochondrion" evidence="11"/>
<keyword evidence="2 8" id="KW-0808">Transferase</keyword>
<dbReference type="Pfam" id="PF03175">
    <property type="entry name" value="DNA_pol_B_2"/>
    <property type="match status" value="2"/>
</dbReference>
<dbReference type="PRINTS" id="PR00106">
    <property type="entry name" value="DNAPOLB"/>
</dbReference>
<dbReference type="Gene3D" id="1.10.287.690">
    <property type="entry name" value="Helix hairpin bin"/>
    <property type="match status" value="1"/>
</dbReference>
<proteinExistence type="inferred from homology"/>
<feature type="compositionally biased region" description="Basic and acidic residues" evidence="9">
    <location>
        <begin position="950"/>
        <end position="969"/>
    </location>
</feature>
<dbReference type="Gene3D" id="3.30.420.10">
    <property type="entry name" value="Ribonuclease H-like superfamily/Ribonuclease H"/>
    <property type="match status" value="1"/>
</dbReference>
<dbReference type="PANTHER" id="PTHR33568:SF3">
    <property type="entry name" value="DNA-DIRECTED DNA POLYMERASE"/>
    <property type="match status" value="1"/>
</dbReference>
<keyword evidence="4 8" id="KW-0235">DNA replication</keyword>
<dbReference type="EMBL" id="JQ771306">
    <property type="protein sequence ID" value="AFI44305.1"/>
    <property type="molecule type" value="Genomic_DNA"/>
</dbReference>
<dbReference type="PROSITE" id="PS00116">
    <property type="entry name" value="DNA_POLYMERASE_B"/>
    <property type="match status" value="1"/>
</dbReference>
<feature type="region of interest" description="Disordered" evidence="9">
    <location>
        <begin position="932"/>
        <end position="994"/>
    </location>
</feature>
<dbReference type="GO" id="GO:0000166">
    <property type="term" value="F:nucleotide binding"/>
    <property type="evidence" value="ECO:0007669"/>
    <property type="project" value="InterPro"/>
</dbReference>
<sequence>MIVYLYPRAQILKPYNNNKKIERRGYHRDTKYESIKYSFKYMSQLVQDLDEETKETVCHVPYLQLVITSRYFHKGIRVNEDKLLTLAVMDLFVQYVYPALNSYAKANVFFILKPKPNKDDLLNPHKDGEIIKSLSKTAFPLTKDDDSLIKKFDIKNYVNTLIEGLLEIYSGYYVTGITIRNFFEHDIISPIPVIDYKSRIYGLIECYYNNENDSNVDVKNIRPKSLRSTKKVYLNNLTSKKTPDNPTIKPFMVADIETVVIDENHVPYAIGVLKVYPGVEVLTDEIDTFYSENYNKKLFPKFEDRSQKLMLDFINRLITITRRNSKYKMNVIYFHNLSSFDGLFLIKHMIYNHQNYELKPIIRENVIYEIAVCLGKRVLFRLRDSLHLLPCNLDSLAKSLCPELGGKGSIDFSKVTLETLSSMKDELLTYMKHDIRLLGSIMQNFQKLYFEQFQADIVDFRTLSSLAMSLFRSRFYKDDESSIYIPEDNEEEFIRRGYYGGHTDCFIPKGENLYYYDVNSLYPYIMKESKMPGGKPVWHSDLSQMDLDDIYGFIEAYIECPESIKRPLLPYKDPKNKTVIFPTGKFVGVHFSEELKLARKIGYKITPLKGYLFNAIDSPFEGYVKELFESRSKAKAEGNAALSFIYKLLMNSLYGRFGINPEYSKTELCNESRLKSLLRGGPLINKRRLRDDLYMVSYRCNTSSRGKESPYKVKKTAAVQIAAAITSKARVYMYEHLSRDDCYYTDTDSIVLGSPLPDKLVSPTELGKFKLEDKIKEGIFLAPKSYWYSRESSQEDVIRYKGEGKKIVDKKYYIDQYLDPSRTEKKKVIKNFKRDLETLSIRMVESVFTFRVIDNNKRGRLIENGIWVGSIPIHIIDFESIDHKGRMIINQLIKERDNLIKKINNKKNDDEKDDSNVDIKNIMDPQNCQKNEVNTANSNLSNKTLNDVPSDTKTKPEDSETRPDSESQKLDLSGWSHERQFGKELKDNLGKEPP</sequence>
<accession>U5HST1</accession>
<dbReference type="InterPro" id="IPR004868">
    <property type="entry name" value="DNA-dir_DNA_pol_B_mt/vir"/>
</dbReference>
<feature type="domain" description="DNA-directed DNA polymerase family B mitochondria/virus" evidence="10">
    <location>
        <begin position="421"/>
        <end position="740"/>
    </location>
</feature>
<keyword evidence="3 8" id="KW-0548">Nucleotidyltransferase</keyword>
<dbReference type="InterPro" id="IPR006172">
    <property type="entry name" value="DNA-dir_DNA_pol_B"/>
</dbReference>
<dbReference type="InterPro" id="IPR012337">
    <property type="entry name" value="RNaseH-like_sf"/>
</dbReference>
<evidence type="ECO:0000256" key="4">
    <source>
        <dbReference type="ARBA" id="ARBA00022705"/>
    </source>
</evidence>
<evidence type="ECO:0000256" key="1">
    <source>
        <dbReference type="ARBA" id="ARBA00005755"/>
    </source>
</evidence>
<dbReference type="SUPFAM" id="SSF56672">
    <property type="entry name" value="DNA/RNA polymerases"/>
    <property type="match status" value="1"/>
</dbReference>
<dbReference type="GO" id="GO:0006260">
    <property type="term" value="P:DNA replication"/>
    <property type="evidence" value="ECO:0007669"/>
    <property type="project" value="UniProtKB-KW"/>
</dbReference>
<organism evidence="11">
    <name type="scientific">Silene vulgaris</name>
    <name type="common">Bladder campion</name>
    <name type="synonym">Silene cucubalus</name>
    <dbReference type="NCBI Taxonomy" id="42043"/>
    <lineage>
        <taxon>Eukaryota</taxon>
        <taxon>Viridiplantae</taxon>
        <taxon>Streptophyta</taxon>
        <taxon>Embryophyta</taxon>
        <taxon>Tracheophyta</taxon>
        <taxon>Spermatophyta</taxon>
        <taxon>Magnoliopsida</taxon>
        <taxon>eudicotyledons</taxon>
        <taxon>Gunneridae</taxon>
        <taxon>Pentapetalae</taxon>
        <taxon>Caryophyllales</taxon>
        <taxon>Caryophyllaceae</taxon>
        <taxon>Sileneae</taxon>
        <taxon>Silene</taxon>
        <taxon>Silene subgen. Behenantha</taxon>
        <taxon>Silene sect. Behenantha</taxon>
    </lineage>
</organism>
<dbReference type="SUPFAM" id="SSF53098">
    <property type="entry name" value="Ribonuclease H-like"/>
    <property type="match status" value="1"/>
</dbReference>
<evidence type="ECO:0000256" key="3">
    <source>
        <dbReference type="ARBA" id="ARBA00022695"/>
    </source>
</evidence>
<feature type="compositionally biased region" description="Basic and acidic residues" evidence="9">
    <location>
        <begin position="976"/>
        <end position="994"/>
    </location>
</feature>
<keyword evidence="5 8" id="KW-0239">DNA-directed DNA polymerase</keyword>
<dbReference type="SMART" id="SM00486">
    <property type="entry name" value="POLBc"/>
    <property type="match status" value="1"/>
</dbReference>
<dbReference type="GO" id="GO:0003677">
    <property type="term" value="F:DNA binding"/>
    <property type="evidence" value="ECO:0007669"/>
    <property type="project" value="UniProtKB-KW"/>
</dbReference>
<keyword evidence="6 8" id="KW-0238">DNA-binding</keyword>
<dbReference type="InterPro" id="IPR017964">
    <property type="entry name" value="DNA-dir_DNA_pol_B_CS"/>
</dbReference>
<protein>
    <recommendedName>
        <fullName evidence="8">DNA polymerase</fullName>
        <ecNumber evidence="8">2.7.7.7</ecNumber>
    </recommendedName>
</protein>
<evidence type="ECO:0000256" key="8">
    <source>
        <dbReference type="RuleBase" id="RU000442"/>
    </source>
</evidence>
<feature type="domain" description="DNA-directed DNA polymerase family B mitochondria/virus" evidence="10">
    <location>
        <begin position="322"/>
        <end position="416"/>
    </location>
</feature>
<dbReference type="PANTHER" id="PTHR33568">
    <property type="entry name" value="DNA POLYMERASE"/>
    <property type="match status" value="1"/>
</dbReference>
<feature type="compositionally biased region" description="Polar residues" evidence="9">
    <location>
        <begin position="932"/>
        <end position="949"/>
    </location>
</feature>
<evidence type="ECO:0000256" key="7">
    <source>
        <dbReference type="ARBA" id="ARBA00049244"/>
    </source>
</evidence>
<dbReference type="InterPro" id="IPR036397">
    <property type="entry name" value="RNaseH_sf"/>
</dbReference>
<keyword evidence="11" id="KW-0496">Mitochondrion</keyword>
<comment type="catalytic activity">
    <reaction evidence="7 8">
        <text>DNA(n) + a 2'-deoxyribonucleoside 5'-triphosphate = DNA(n+1) + diphosphate</text>
        <dbReference type="Rhea" id="RHEA:22508"/>
        <dbReference type="Rhea" id="RHEA-COMP:17339"/>
        <dbReference type="Rhea" id="RHEA-COMP:17340"/>
        <dbReference type="ChEBI" id="CHEBI:33019"/>
        <dbReference type="ChEBI" id="CHEBI:61560"/>
        <dbReference type="ChEBI" id="CHEBI:173112"/>
        <dbReference type="EC" id="2.7.7.7"/>
    </reaction>
</comment>
<reference evidence="11" key="1">
    <citation type="journal article" date="2012" name="New Phytol.">
        <title>Intraspecific variation in mitochondrial genome sequence, structure, and gene content in Silene vulgaris, an angiosperm with pervasive cytoplasmic male sterility.</title>
        <authorList>
            <person name="Sloan D.B."/>
            <person name="Muller K."/>
            <person name="McCauley D.E."/>
            <person name="Taylor D.R."/>
            <person name="Storchova H."/>
        </authorList>
    </citation>
    <scope>NUCLEOTIDE SEQUENCE</scope>
    <source>
        <strain evidence="11">MTV</strain>
    </source>
</reference>
<evidence type="ECO:0000256" key="5">
    <source>
        <dbReference type="ARBA" id="ARBA00022932"/>
    </source>
</evidence>
<comment type="similarity">
    <text evidence="1 8">Belongs to the DNA polymerase type-B family.</text>
</comment>
<dbReference type="EC" id="2.7.7.7" evidence="8"/>
<dbReference type="InterPro" id="IPR023211">
    <property type="entry name" value="DNA_pol_palm_dom_sf"/>
</dbReference>